<dbReference type="PANTHER" id="PTHR11076">
    <property type="entry name" value="DNA REPAIR POLYMERASE UMUC / TRANSFERASE FAMILY MEMBER"/>
    <property type="match status" value="1"/>
</dbReference>
<dbReference type="STRING" id="933852.A0A0C3B454"/>
<sequence length="765" mass="83161">MPSSVDSALSKGDILEGSEEIATTGHENSDKGAPVDEPTAPSVSLNDPPRSSSKDIVAAIANHYASPSKPGSTGPTITASRPNFRNKNSGEGKELDAHLLRRLAGPSVGKAGLARDQTEITRLIARASEGSKYYENEKRKSEEVEKKIEGLLKLRDTQRAMADIPRLEASADKIIAELEATRDLSQTIVHVDMDSFYASIEVLRDPSLANKPFGVGSNNGVLSTASYSARAFGVRSGMATYIAKALCPSLIVVHMDWERIGAASEAVMDILREYAGDPDGSMEGTGMDVAGVDEAYVNITGYCKAHEIGAEECVERIRAQIFEETKLTASAGIAPNKMLAKICSERNKPNGQYALSFDPDAIKEFMRVLPIRRIPGIGRVTERLLDAVEIRTCGDIYTHRATLALLDKHLHLREKLAVYLGLGSTQVKPWARESRKSVGAERTFRAIEDPAKIQEKLELVTRELEGDLERLGFAGHTVTLKLKLDTFEARSRAKSARKPVRKYDELLAIGQELLAHELPLRLRLLGLRVTNLKDLRAPETGIKRFFGNPQEAAIRPAKRRKLDVENSDGKDAMKEEPIYILDDESEDDADEQPQTKRAATATPEKPRTQSLPDVEAVPRASSHEPMGSQEFFAATSNQPLGKRKRQPSPSHRDDDSDDIEEVVRHKSDKSSEQHICPICSKTLQTDNAGLNAHVDWCLSRSAILEASASASTSGPSDAAKSLAAQSKKATGAKKTGPAATTAKPGSSKGSTKGGKADIRLAWKVL</sequence>
<keyword evidence="16" id="KW-1185">Reference proteome</keyword>
<evidence type="ECO:0000259" key="14">
    <source>
        <dbReference type="PROSITE" id="PS50173"/>
    </source>
</evidence>
<dbReference type="PANTHER" id="PTHR11076:SF33">
    <property type="entry name" value="DNA POLYMERASE KAPPA"/>
    <property type="match status" value="1"/>
</dbReference>
<feature type="domain" description="UmuC" evidence="14">
    <location>
        <begin position="188"/>
        <end position="378"/>
    </location>
</feature>
<dbReference type="Gene3D" id="1.10.150.810">
    <property type="match status" value="2"/>
</dbReference>
<dbReference type="InterPro" id="IPR050116">
    <property type="entry name" value="DNA_polymerase-Y"/>
</dbReference>
<feature type="compositionally biased region" description="Low complexity" evidence="13">
    <location>
        <begin position="716"/>
        <end position="750"/>
    </location>
</feature>
<dbReference type="Gene3D" id="3.30.70.270">
    <property type="match status" value="1"/>
</dbReference>
<gene>
    <name evidence="15" type="ORF">M408DRAFT_176020</name>
</gene>
<dbReference type="InterPro" id="IPR036775">
    <property type="entry name" value="DNA_pol_Y-fam_lit_finger_sf"/>
</dbReference>
<evidence type="ECO:0000256" key="9">
    <source>
        <dbReference type="ARBA" id="ARBA00022842"/>
    </source>
</evidence>
<dbReference type="HOGENOM" id="CLU_012348_11_2_1"/>
<keyword evidence="4" id="KW-0808">Transferase</keyword>
<dbReference type="Pfam" id="PF11799">
    <property type="entry name" value="IMS_C"/>
    <property type="match status" value="1"/>
</dbReference>
<evidence type="ECO:0000256" key="6">
    <source>
        <dbReference type="ARBA" id="ARBA00022705"/>
    </source>
</evidence>
<feature type="compositionally biased region" description="Acidic residues" evidence="13">
    <location>
        <begin position="581"/>
        <end position="591"/>
    </location>
</feature>
<reference evidence="16" key="2">
    <citation type="submission" date="2015-01" db="EMBL/GenBank/DDBJ databases">
        <title>Evolutionary Origins and Diversification of the Mycorrhizal Mutualists.</title>
        <authorList>
            <consortium name="DOE Joint Genome Institute"/>
            <consortium name="Mycorrhizal Genomics Consortium"/>
            <person name="Kohler A."/>
            <person name="Kuo A."/>
            <person name="Nagy L.G."/>
            <person name="Floudas D."/>
            <person name="Copeland A."/>
            <person name="Barry K.W."/>
            <person name="Cichocki N."/>
            <person name="Veneault-Fourrey C."/>
            <person name="LaButti K."/>
            <person name="Lindquist E.A."/>
            <person name="Lipzen A."/>
            <person name="Lundell T."/>
            <person name="Morin E."/>
            <person name="Murat C."/>
            <person name="Riley R."/>
            <person name="Ohm R."/>
            <person name="Sun H."/>
            <person name="Tunlid A."/>
            <person name="Henrissat B."/>
            <person name="Grigoriev I.V."/>
            <person name="Hibbett D.S."/>
            <person name="Martin F."/>
        </authorList>
    </citation>
    <scope>NUCLEOTIDE SEQUENCE [LARGE SCALE GENOMIC DNA]</scope>
    <source>
        <strain evidence="16">MAFF 305830</strain>
    </source>
</reference>
<dbReference type="CDD" id="cd03586">
    <property type="entry name" value="PolY_Pol_IV_kappa"/>
    <property type="match status" value="1"/>
</dbReference>
<dbReference type="GO" id="GO:0070987">
    <property type="term" value="P:error-free translesion synthesis"/>
    <property type="evidence" value="ECO:0007669"/>
    <property type="project" value="UniProtKB-ARBA"/>
</dbReference>
<dbReference type="InterPro" id="IPR043128">
    <property type="entry name" value="Rev_trsase/Diguanyl_cyclase"/>
</dbReference>
<dbReference type="PROSITE" id="PS50173">
    <property type="entry name" value="UMUC"/>
    <property type="match status" value="1"/>
</dbReference>
<dbReference type="FunFam" id="3.30.1490.100:FF:000004">
    <property type="entry name" value="DNA polymerase IV"/>
    <property type="match status" value="1"/>
</dbReference>
<dbReference type="SUPFAM" id="SSF100879">
    <property type="entry name" value="Lesion bypass DNA polymerase (Y-family), little finger domain"/>
    <property type="match status" value="1"/>
</dbReference>
<dbReference type="GO" id="GO:0003887">
    <property type="term" value="F:DNA-directed DNA polymerase activity"/>
    <property type="evidence" value="ECO:0007669"/>
    <property type="project" value="UniProtKB-KW"/>
</dbReference>
<comment type="catalytic activity">
    <reaction evidence="12">
        <text>DNA(n) + a 2'-deoxyribonucleoside 5'-triphosphate = DNA(n+1) + diphosphate</text>
        <dbReference type="Rhea" id="RHEA:22508"/>
        <dbReference type="Rhea" id="RHEA-COMP:17339"/>
        <dbReference type="Rhea" id="RHEA-COMP:17340"/>
        <dbReference type="ChEBI" id="CHEBI:33019"/>
        <dbReference type="ChEBI" id="CHEBI:61560"/>
        <dbReference type="ChEBI" id="CHEBI:173112"/>
        <dbReference type="EC" id="2.7.7.7"/>
    </reaction>
</comment>
<keyword evidence="5" id="KW-0548">Nucleotidyltransferase</keyword>
<evidence type="ECO:0000256" key="2">
    <source>
        <dbReference type="ARBA" id="ARBA00012417"/>
    </source>
</evidence>
<name>A0A0C3B454_SERVB</name>
<dbReference type="Proteomes" id="UP000054097">
    <property type="component" value="Unassembled WGS sequence"/>
</dbReference>
<feature type="compositionally biased region" description="Basic and acidic residues" evidence="13">
    <location>
        <begin position="661"/>
        <end position="672"/>
    </location>
</feature>
<evidence type="ECO:0000313" key="16">
    <source>
        <dbReference type="Proteomes" id="UP000054097"/>
    </source>
</evidence>
<evidence type="ECO:0000256" key="1">
    <source>
        <dbReference type="ARBA" id="ARBA00010945"/>
    </source>
</evidence>
<keyword evidence="11" id="KW-0234">DNA repair</keyword>
<dbReference type="Gene3D" id="3.30.160.60">
    <property type="entry name" value="Classic Zinc Finger"/>
    <property type="match status" value="1"/>
</dbReference>
<evidence type="ECO:0000313" key="15">
    <source>
        <dbReference type="EMBL" id="KIM26979.1"/>
    </source>
</evidence>
<dbReference type="GO" id="GO:0042276">
    <property type="term" value="P:error-prone translesion synthesis"/>
    <property type="evidence" value="ECO:0007669"/>
    <property type="project" value="TreeGrafter"/>
</dbReference>
<dbReference type="InterPro" id="IPR024728">
    <property type="entry name" value="PolY_HhH_motif"/>
</dbReference>
<dbReference type="InterPro" id="IPR001126">
    <property type="entry name" value="UmuC"/>
</dbReference>
<dbReference type="InterPro" id="IPR043502">
    <property type="entry name" value="DNA/RNA_pol_sf"/>
</dbReference>
<feature type="region of interest" description="Disordered" evidence="13">
    <location>
        <begin position="1"/>
        <end position="91"/>
    </location>
</feature>
<evidence type="ECO:0000256" key="10">
    <source>
        <dbReference type="ARBA" id="ARBA00022932"/>
    </source>
</evidence>
<feature type="compositionally biased region" description="Polar residues" evidence="13">
    <location>
        <begin position="41"/>
        <end position="51"/>
    </location>
</feature>
<dbReference type="FunFam" id="1.10.150.810:FF:000003">
    <property type="entry name" value="DNA polymerase kappa subunit"/>
    <property type="match status" value="1"/>
</dbReference>
<dbReference type="SUPFAM" id="SSF56672">
    <property type="entry name" value="DNA/RNA polymerases"/>
    <property type="match status" value="1"/>
</dbReference>
<organism evidence="15 16">
    <name type="scientific">Serendipita vermifera MAFF 305830</name>
    <dbReference type="NCBI Taxonomy" id="933852"/>
    <lineage>
        <taxon>Eukaryota</taxon>
        <taxon>Fungi</taxon>
        <taxon>Dikarya</taxon>
        <taxon>Basidiomycota</taxon>
        <taxon>Agaricomycotina</taxon>
        <taxon>Agaricomycetes</taxon>
        <taxon>Sebacinales</taxon>
        <taxon>Serendipitaceae</taxon>
        <taxon>Serendipita</taxon>
    </lineage>
</organism>
<keyword evidence="8" id="KW-0227">DNA damage</keyword>
<feature type="compositionally biased region" description="Basic and acidic residues" evidence="13">
    <location>
        <begin position="562"/>
        <end position="577"/>
    </location>
</feature>
<dbReference type="GO" id="GO:0003684">
    <property type="term" value="F:damaged DNA binding"/>
    <property type="evidence" value="ECO:0007669"/>
    <property type="project" value="InterPro"/>
</dbReference>
<dbReference type="InterPro" id="IPR017961">
    <property type="entry name" value="DNA_pol_Y-fam_little_finger"/>
</dbReference>
<feature type="region of interest" description="Disordered" evidence="13">
    <location>
        <begin position="710"/>
        <end position="756"/>
    </location>
</feature>
<feature type="region of interest" description="Disordered" evidence="13">
    <location>
        <begin position="554"/>
        <end position="673"/>
    </location>
</feature>
<accession>A0A0C3B454</accession>
<dbReference type="Pfam" id="PF00817">
    <property type="entry name" value="IMS"/>
    <property type="match status" value="1"/>
</dbReference>
<keyword evidence="7" id="KW-0479">Metal-binding</keyword>
<reference evidence="15 16" key="1">
    <citation type="submission" date="2014-04" db="EMBL/GenBank/DDBJ databases">
        <authorList>
            <consortium name="DOE Joint Genome Institute"/>
            <person name="Kuo A."/>
            <person name="Zuccaro A."/>
            <person name="Kohler A."/>
            <person name="Nagy L.G."/>
            <person name="Floudas D."/>
            <person name="Copeland A."/>
            <person name="Barry K.W."/>
            <person name="Cichocki N."/>
            <person name="Veneault-Fourrey C."/>
            <person name="LaButti K."/>
            <person name="Lindquist E.A."/>
            <person name="Lipzen A."/>
            <person name="Lundell T."/>
            <person name="Morin E."/>
            <person name="Murat C."/>
            <person name="Sun H."/>
            <person name="Tunlid A."/>
            <person name="Henrissat B."/>
            <person name="Grigoriev I.V."/>
            <person name="Hibbett D.S."/>
            <person name="Martin F."/>
            <person name="Nordberg H.P."/>
            <person name="Cantor M.N."/>
            <person name="Hua S.X."/>
        </authorList>
    </citation>
    <scope>NUCLEOTIDE SEQUENCE [LARGE SCALE GENOMIC DNA]</scope>
    <source>
        <strain evidence="15 16">MAFF 305830</strain>
    </source>
</reference>
<dbReference type="GO" id="GO:0005634">
    <property type="term" value="C:nucleus"/>
    <property type="evidence" value="ECO:0007669"/>
    <property type="project" value="TreeGrafter"/>
</dbReference>
<dbReference type="Pfam" id="PF11798">
    <property type="entry name" value="IMS_HHH"/>
    <property type="match status" value="1"/>
</dbReference>
<evidence type="ECO:0000256" key="4">
    <source>
        <dbReference type="ARBA" id="ARBA00022679"/>
    </source>
</evidence>
<protein>
    <recommendedName>
        <fullName evidence="3">DNA polymerase kappa</fullName>
        <ecNumber evidence="2">2.7.7.7</ecNumber>
    </recommendedName>
</protein>
<dbReference type="InterPro" id="IPR022880">
    <property type="entry name" value="DNApol_IV"/>
</dbReference>
<proteinExistence type="inferred from homology"/>
<evidence type="ECO:0000256" key="8">
    <source>
        <dbReference type="ARBA" id="ARBA00022763"/>
    </source>
</evidence>
<feature type="compositionally biased region" description="Polar residues" evidence="13">
    <location>
        <begin position="69"/>
        <end position="87"/>
    </location>
</feature>
<evidence type="ECO:0000256" key="7">
    <source>
        <dbReference type="ARBA" id="ARBA00022723"/>
    </source>
</evidence>
<keyword evidence="10" id="KW-0239">DNA-directed DNA polymerase</keyword>
<dbReference type="GO" id="GO:0046872">
    <property type="term" value="F:metal ion binding"/>
    <property type="evidence" value="ECO:0007669"/>
    <property type="project" value="UniProtKB-KW"/>
</dbReference>
<dbReference type="Gene3D" id="3.30.1490.100">
    <property type="entry name" value="DNA polymerase, Y-family, little finger domain"/>
    <property type="match status" value="1"/>
</dbReference>
<dbReference type="GO" id="GO:0006260">
    <property type="term" value="P:DNA replication"/>
    <property type="evidence" value="ECO:0007669"/>
    <property type="project" value="UniProtKB-KW"/>
</dbReference>
<dbReference type="Gene3D" id="3.40.1170.60">
    <property type="match status" value="1"/>
</dbReference>
<dbReference type="AlphaFoldDB" id="A0A0C3B454"/>
<dbReference type="OrthoDB" id="1747274at2759"/>
<dbReference type="EC" id="2.7.7.7" evidence="2"/>
<keyword evidence="6" id="KW-0235">DNA replication</keyword>
<evidence type="ECO:0000256" key="5">
    <source>
        <dbReference type="ARBA" id="ARBA00022695"/>
    </source>
</evidence>
<dbReference type="GO" id="GO:0006281">
    <property type="term" value="P:DNA repair"/>
    <property type="evidence" value="ECO:0007669"/>
    <property type="project" value="UniProtKB-KW"/>
</dbReference>
<dbReference type="NCBIfam" id="NF002677">
    <property type="entry name" value="PRK02406.1"/>
    <property type="match status" value="1"/>
</dbReference>
<dbReference type="EMBL" id="KN824302">
    <property type="protein sequence ID" value="KIM26979.1"/>
    <property type="molecule type" value="Genomic_DNA"/>
</dbReference>
<evidence type="ECO:0000256" key="12">
    <source>
        <dbReference type="ARBA" id="ARBA00049244"/>
    </source>
</evidence>
<evidence type="ECO:0000256" key="13">
    <source>
        <dbReference type="SAM" id="MobiDB-lite"/>
    </source>
</evidence>
<keyword evidence="9" id="KW-0460">Magnesium</keyword>
<comment type="similarity">
    <text evidence="1">Belongs to the DNA polymerase type-Y family.</text>
</comment>
<evidence type="ECO:0000256" key="11">
    <source>
        <dbReference type="ARBA" id="ARBA00023204"/>
    </source>
</evidence>
<evidence type="ECO:0000256" key="3">
    <source>
        <dbReference type="ARBA" id="ARBA00016178"/>
    </source>
</evidence>